<accession>A0ABS5TTZ8</accession>
<gene>
    <name evidence="1" type="ORF">KIH74_35390</name>
</gene>
<dbReference type="Proteomes" id="UP001197247">
    <property type="component" value="Unassembled WGS sequence"/>
</dbReference>
<protein>
    <submittedName>
        <fullName evidence="1">Uncharacterized protein</fullName>
    </submittedName>
</protein>
<organism evidence="1 2">
    <name type="scientific">Kineosporia corallincola</name>
    <dbReference type="NCBI Taxonomy" id="2835133"/>
    <lineage>
        <taxon>Bacteria</taxon>
        <taxon>Bacillati</taxon>
        <taxon>Actinomycetota</taxon>
        <taxon>Actinomycetes</taxon>
        <taxon>Kineosporiales</taxon>
        <taxon>Kineosporiaceae</taxon>
        <taxon>Kineosporia</taxon>
    </lineage>
</organism>
<proteinExistence type="predicted"/>
<keyword evidence="2" id="KW-1185">Reference proteome</keyword>
<evidence type="ECO:0000313" key="2">
    <source>
        <dbReference type="Proteomes" id="UP001197247"/>
    </source>
</evidence>
<dbReference type="EMBL" id="JAHBAY010000027">
    <property type="protein sequence ID" value="MBT0774282.1"/>
    <property type="molecule type" value="Genomic_DNA"/>
</dbReference>
<reference evidence="1 2" key="1">
    <citation type="submission" date="2021-05" db="EMBL/GenBank/DDBJ databases">
        <title>Kineosporia and Streptomyces sp. nov. two new marine actinobacteria isolated from Coral.</title>
        <authorList>
            <person name="Buangrab K."/>
            <person name="Sutthacheep M."/>
            <person name="Yeemin T."/>
            <person name="Harunari E."/>
            <person name="Igarashi Y."/>
            <person name="Kanchanasin P."/>
            <person name="Tanasupawat S."/>
            <person name="Phongsopitanun W."/>
        </authorList>
    </citation>
    <scope>NUCLEOTIDE SEQUENCE [LARGE SCALE GENOMIC DNA]</scope>
    <source>
        <strain evidence="1 2">J2-2</strain>
    </source>
</reference>
<name>A0ABS5TTZ8_9ACTN</name>
<comment type="caution">
    <text evidence="1">The sequence shown here is derived from an EMBL/GenBank/DDBJ whole genome shotgun (WGS) entry which is preliminary data.</text>
</comment>
<evidence type="ECO:0000313" key="1">
    <source>
        <dbReference type="EMBL" id="MBT0774282.1"/>
    </source>
</evidence>
<dbReference type="RefSeq" id="WP_214160821.1">
    <property type="nucleotide sequence ID" value="NZ_JAHBAY010000027.1"/>
</dbReference>
<sequence>MEDPQNWSVLLFAPQSLEIGLMDEVLTALSQDVIIQLPQQVTATDGQVTAHFTEPATDDPDTEPTLADLRRSFVGHEAGIALAYATDDKIERSGFQHTAALVRRLFAQLGGIQQHAAPRSTEFATAEAISSSSPEMPLAGLVHSSANPARTDREFAIWYGPLGGATLTPDDAWDADEEIARLLL</sequence>